<accession>A0A820JW99</accession>
<proteinExistence type="predicted"/>
<feature type="non-terminal residue" evidence="2">
    <location>
        <position position="34"/>
    </location>
</feature>
<evidence type="ECO:0000313" key="3">
    <source>
        <dbReference type="Proteomes" id="UP000663868"/>
    </source>
</evidence>
<gene>
    <name evidence="2" type="ORF">KXQ929_LOCUS47138</name>
</gene>
<comment type="caution">
    <text evidence="2">The sequence shown here is derived from an EMBL/GenBank/DDBJ whole genome shotgun (WGS) entry which is preliminary data.</text>
</comment>
<dbReference type="AlphaFoldDB" id="A0A820JW99"/>
<name>A0A820JW99_9BILA</name>
<evidence type="ECO:0000313" key="2">
    <source>
        <dbReference type="EMBL" id="CAF4330429.1"/>
    </source>
</evidence>
<dbReference type="Proteomes" id="UP000663868">
    <property type="component" value="Unassembled WGS sequence"/>
</dbReference>
<reference evidence="2" key="1">
    <citation type="submission" date="2021-02" db="EMBL/GenBank/DDBJ databases">
        <authorList>
            <person name="Nowell W R."/>
        </authorList>
    </citation>
    <scope>NUCLEOTIDE SEQUENCE</scope>
</reference>
<sequence>MDSKIDEENPSIDDTPTISDVQVHPLTIMTSVRP</sequence>
<dbReference type="EMBL" id="CAJOBB010016600">
    <property type="protein sequence ID" value="CAF4330429.1"/>
    <property type="molecule type" value="Genomic_DNA"/>
</dbReference>
<protein>
    <submittedName>
        <fullName evidence="2">Uncharacterized protein</fullName>
    </submittedName>
</protein>
<organism evidence="2 3">
    <name type="scientific">Adineta steineri</name>
    <dbReference type="NCBI Taxonomy" id="433720"/>
    <lineage>
        <taxon>Eukaryota</taxon>
        <taxon>Metazoa</taxon>
        <taxon>Spiralia</taxon>
        <taxon>Gnathifera</taxon>
        <taxon>Rotifera</taxon>
        <taxon>Eurotatoria</taxon>
        <taxon>Bdelloidea</taxon>
        <taxon>Adinetida</taxon>
        <taxon>Adinetidae</taxon>
        <taxon>Adineta</taxon>
    </lineage>
</organism>
<feature type="region of interest" description="Disordered" evidence="1">
    <location>
        <begin position="1"/>
        <end position="34"/>
    </location>
</feature>
<evidence type="ECO:0000256" key="1">
    <source>
        <dbReference type="SAM" id="MobiDB-lite"/>
    </source>
</evidence>